<dbReference type="InterPro" id="IPR008011">
    <property type="entry name" value="Complex1_LYR_dom"/>
</dbReference>
<evidence type="ECO:0000259" key="16">
    <source>
        <dbReference type="Pfam" id="PF05347"/>
    </source>
</evidence>
<dbReference type="GO" id="GO:0005743">
    <property type="term" value="C:mitochondrial inner membrane"/>
    <property type="evidence" value="ECO:0007669"/>
    <property type="project" value="UniProtKB-SubCell"/>
</dbReference>
<evidence type="ECO:0000313" key="18">
    <source>
        <dbReference type="Proteomes" id="UP000076738"/>
    </source>
</evidence>
<keyword evidence="11" id="KW-0007">Acetylation</keyword>
<evidence type="ECO:0000256" key="5">
    <source>
        <dbReference type="ARBA" id="ARBA00018684"/>
    </source>
</evidence>
<comment type="subcellular location">
    <subcellularLocation>
        <location evidence="2">Mitochondrion inner membrane</location>
        <topology evidence="2">Peripheral membrane protein</topology>
        <orientation evidence="2">Matrix side</orientation>
    </subcellularLocation>
</comment>
<keyword evidence="18" id="KW-1185">Reference proteome</keyword>
<protein>
    <recommendedName>
        <fullName evidence="5">NADH dehydrogenase [ubiquinone] 1 beta subcomplex subunit 9</fullName>
    </recommendedName>
    <alternativeName>
        <fullName evidence="14">Complex I-B22</fullName>
    </alternativeName>
    <alternativeName>
        <fullName evidence="15">NADH-ubiquinone oxidoreductase B22 subunit</fullName>
    </alternativeName>
</protein>
<evidence type="ECO:0000256" key="10">
    <source>
        <dbReference type="ARBA" id="ARBA00022982"/>
    </source>
</evidence>
<evidence type="ECO:0000256" key="12">
    <source>
        <dbReference type="ARBA" id="ARBA00023128"/>
    </source>
</evidence>
<comment type="similarity">
    <text evidence="3">Belongs to the complex I LYR family.</text>
</comment>
<evidence type="ECO:0000256" key="13">
    <source>
        <dbReference type="ARBA" id="ARBA00023136"/>
    </source>
</evidence>
<evidence type="ECO:0000256" key="15">
    <source>
        <dbReference type="ARBA" id="ARBA00032528"/>
    </source>
</evidence>
<evidence type="ECO:0000256" key="3">
    <source>
        <dbReference type="ARBA" id="ARBA00009508"/>
    </source>
</evidence>
<evidence type="ECO:0000256" key="8">
    <source>
        <dbReference type="ARBA" id="ARBA00022660"/>
    </source>
</evidence>
<keyword evidence="7" id="KW-0597">Phosphoprotein</keyword>
<dbReference type="PANTHER" id="PTHR12868">
    <property type="entry name" value="NADH-UBIQUINONE OXIDOREDUCTASE B22 SUBUNIT"/>
    <property type="match status" value="1"/>
</dbReference>
<name>A0A167QRN0_CALVF</name>
<dbReference type="InterPro" id="IPR045292">
    <property type="entry name" value="Complex1_LYR_NDUFB9_LYRM3"/>
</dbReference>
<dbReference type="InterPro" id="IPR033034">
    <property type="entry name" value="NDUFB9"/>
</dbReference>
<keyword evidence="10" id="KW-0249">Electron transport</keyword>
<comment type="subunit">
    <text evidence="4">Mammalian complex I is composed of 45 different subunits.</text>
</comment>
<keyword evidence="13" id="KW-0472">Membrane</keyword>
<keyword evidence="12" id="KW-0496">Mitochondrion</keyword>
<sequence length="104" mass="12429">MSAYTAAHRLRVKTLYKAYLKDALDWTIQRDIWRSQALEIRAKFERNRNIQDPRRVEILMQEAEAHFQKNKHPDPQIWPKYFGGTRYERNLPPPMDPPAPMGDH</sequence>
<dbReference type="EMBL" id="KV417270">
    <property type="protein sequence ID" value="KZP00170.1"/>
    <property type="molecule type" value="Genomic_DNA"/>
</dbReference>
<dbReference type="STRING" id="1330018.A0A167QRN0"/>
<dbReference type="PANTHER" id="PTHR12868:SF0">
    <property type="entry name" value="NADH DEHYDROGENASE [UBIQUINONE] 1 BETA SUBCOMPLEX SUBUNIT 9"/>
    <property type="match status" value="1"/>
</dbReference>
<comment type="function">
    <text evidence="1">Accessory subunit of the mitochondrial membrane respiratory chain NADH dehydrogenase (Complex I), that is believed to be not involved in catalysis. Complex I functions in the transfer of electrons from NADH to the respiratory chain. The immediate electron acceptor for the enzyme is believed to be ubiquinone.</text>
</comment>
<evidence type="ECO:0000256" key="2">
    <source>
        <dbReference type="ARBA" id="ARBA00004443"/>
    </source>
</evidence>
<evidence type="ECO:0000256" key="4">
    <source>
        <dbReference type="ARBA" id="ARBA00011790"/>
    </source>
</evidence>
<dbReference type="CDD" id="cd20263">
    <property type="entry name" value="Complex1_LYR_NDUFB9_LYRM3"/>
    <property type="match status" value="1"/>
</dbReference>
<dbReference type="Pfam" id="PF05347">
    <property type="entry name" value="Complex1_LYR"/>
    <property type="match status" value="1"/>
</dbReference>
<evidence type="ECO:0000256" key="11">
    <source>
        <dbReference type="ARBA" id="ARBA00022990"/>
    </source>
</evidence>
<accession>A0A167QRN0</accession>
<keyword evidence="8" id="KW-0679">Respiratory chain</keyword>
<evidence type="ECO:0000256" key="9">
    <source>
        <dbReference type="ARBA" id="ARBA00022792"/>
    </source>
</evidence>
<dbReference type="GO" id="GO:0006120">
    <property type="term" value="P:mitochondrial electron transport, NADH to ubiquinone"/>
    <property type="evidence" value="ECO:0007669"/>
    <property type="project" value="InterPro"/>
</dbReference>
<gene>
    <name evidence="17" type="ORF">CALVIDRAFT_533821</name>
</gene>
<dbReference type="OrthoDB" id="13598at2759"/>
<evidence type="ECO:0000256" key="1">
    <source>
        <dbReference type="ARBA" id="ARBA00002920"/>
    </source>
</evidence>
<keyword evidence="9" id="KW-0999">Mitochondrion inner membrane</keyword>
<reference evidence="17 18" key="1">
    <citation type="journal article" date="2016" name="Mol. Biol. Evol.">
        <title>Comparative Genomics of Early-Diverging Mushroom-Forming Fungi Provides Insights into the Origins of Lignocellulose Decay Capabilities.</title>
        <authorList>
            <person name="Nagy L.G."/>
            <person name="Riley R."/>
            <person name="Tritt A."/>
            <person name="Adam C."/>
            <person name="Daum C."/>
            <person name="Floudas D."/>
            <person name="Sun H."/>
            <person name="Yadav J.S."/>
            <person name="Pangilinan J."/>
            <person name="Larsson K.H."/>
            <person name="Matsuura K."/>
            <person name="Barry K."/>
            <person name="Labutti K."/>
            <person name="Kuo R."/>
            <person name="Ohm R.A."/>
            <person name="Bhattacharya S.S."/>
            <person name="Shirouzu T."/>
            <person name="Yoshinaga Y."/>
            <person name="Martin F.M."/>
            <person name="Grigoriev I.V."/>
            <person name="Hibbett D.S."/>
        </authorList>
    </citation>
    <scope>NUCLEOTIDE SEQUENCE [LARGE SCALE GENOMIC DNA]</scope>
    <source>
        <strain evidence="17 18">TUFC12733</strain>
    </source>
</reference>
<dbReference type="Proteomes" id="UP000076738">
    <property type="component" value="Unassembled WGS sequence"/>
</dbReference>
<evidence type="ECO:0000256" key="14">
    <source>
        <dbReference type="ARBA" id="ARBA00030192"/>
    </source>
</evidence>
<evidence type="ECO:0000256" key="6">
    <source>
        <dbReference type="ARBA" id="ARBA00022448"/>
    </source>
</evidence>
<dbReference type="AlphaFoldDB" id="A0A167QRN0"/>
<evidence type="ECO:0000313" key="17">
    <source>
        <dbReference type="EMBL" id="KZP00170.1"/>
    </source>
</evidence>
<proteinExistence type="inferred from homology"/>
<organism evidence="17 18">
    <name type="scientific">Calocera viscosa (strain TUFC12733)</name>
    <dbReference type="NCBI Taxonomy" id="1330018"/>
    <lineage>
        <taxon>Eukaryota</taxon>
        <taxon>Fungi</taxon>
        <taxon>Dikarya</taxon>
        <taxon>Basidiomycota</taxon>
        <taxon>Agaricomycotina</taxon>
        <taxon>Dacrymycetes</taxon>
        <taxon>Dacrymycetales</taxon>
        <taxon>Dacrymycetaceae</taxon>
        <taxon>Calocera</taxon>
    </lineage>
</organism>
<keyword evidence="6" id="KW-0813">Transport</keyword>
<evidence type="ECO:0000256" key="7">
    <source>
        <dbReference type="ARBA" id="ARBA00022553"/>
    </source>
</evidence>
<feature type="domain" description="Complex 1 LYR protein" evidence="16">
    <location>
        <begin position="11"/>
        <end position="65"/>
    </location>
</feature>